<name>A0A8J5VHU6_ZIZPA</name>
<evidence type="ECO:0000256" key="1">
    <source>
        <dbReference type="SAM" id="MobiDB-lite"/>
    </source>
</evidence>
<accession>A0A8J5VHU6</accession>
<comment type="caution">
    <text evidence="2">The sequence shown here is derived from an EMBL/GenBank/DDBJ whole genome shotgun (WGS) entry which is preliminary data.</text>
</comment>
<feature type="region of interest" description="Disordered" evidence="1">
    <location>
        <begin position="1"/>
        <end position="88"/>
    </location>
</feature>
<sequence>MFGIAPRRCPVPPPSLSVLDGTTRPHRRDAFFSSSPSSIHPYPAPPSSRHSAIPRAASFGRRSNAATRSSRALPSPPPTPATATRPRPLDIQRVNLFVASYGRLLAPHCV</sequence>
<organism evidence="2 3">
    <name type="scientific">Zizania palustris</name>
    <name type="common">Northern wild rice</name>
    <dbReference type="NCBI Taxonomy" id="103762"/>
    <lineage>
        <taxon>Eukaryota</taxon>
        <taxon>Viridiplantae</taxon>
        <taxon>Streptophyta</taxon>
        <taxon>Embryophyta</taxon>
        <taxon>Tracheophyta</taxon>
        <taxon>Spermatophyta</taxon>
        <taxon>Magnoliopsida</taxon>
        <taxon>Liliopsida</taxon>
        <taxon>Poales</taxon>
        <taxon>Poaceae</taxon>
        <taxon>BOP clade</taxon>
        <taxon>Oryzoideae</taxon>
        <taxon>Oryzeae</taxon>
        <taxon>Zizaniinae</taxon>
        <taxon>Zizania</taxon>
    </lineage>
</organism>
<dbReference type="AlphaFoldDB" id="A0A8J5VHU6"/>
<evidence type="ECO:0000313" key="3">
    <source>
        <dbReference type="Proteomes" id="UP000729402"/>
    </source>
</evidence>
<reference evidence="2" key="2">
    <citation type="submission" date="2021-02" db="EMBL/GenBank/DDBJ databases">
        <authorList>
            <person name="Kimball J.A."/>
            <person name="Haas M.W."/>
            <person name="Macchietto M."/>
            <person name="Kono T."/>
            <person name="Duquette J."/>
            <person name="Shao M."/>
        </authorList>
    </citation>
    <scope>NUCLEOTIDE SEQUENCE</scope>
    <source>
        <tissue evidence="2">Fresh leaf tissue</tissue>
    </source>
</reference>
<gene>
    <name evidence="2" type="ORF">GUJ93_ZPchr0002g24865</name>
</gene>
<reference evidence="2" key="1">
    <citation type="journal article" date="2021" name="bioRxiv">
        <title>Whole Genome Assembly and Annotation of Northern Wild Rice, Zizania palustris L., Supports a Whole Genome Duplication in the Zizania Genus.</title>
        <authorList>
            <person name="Haas M."/>
            <person name="Kono T."/>
            <person name="Macchietto M."/>
            <person name="Millas R."/>
            <person name="McGilp L."/>
            <person name="Shao M."/>
            <person name="Duquette J."/>
            <person name="Hirsch C.N."/>
            <person name="Kimball J."/>
        </authorList>
    </citation>
    <scope>NUCLEOTIDE SEQUENCE</scope>
    <source>
        <tissue evidence="2">Fresh leaf tissue</tissue>
    </source>
</reference>
<dbReference type="EMBL" id="JAAALK010000287">
    <property type="protein sequence ID" value="KAG8060706.1"/>
    <property type="molecule type" value="Genomic_DNA"/>
</dbReference>
<proteinExistence type="predicted"/>
<protein>
    <submittedName>
        <fullName evidence="2">Uncharacterized protein</fullName>
    </submittedName>
</protein>
<keyword evidence="3" id="KW-1185">Reference proteome</keyword>
<evidence type="ECO:0000313" key="2">
    <source>
        <dbReference type="EMBL" id="KAG8060706.1"/>
    </source>
</evidence>
<dbReference type="Proteomes" id="UP000729402">
    <property type="component" value="Unassembled WGS sequence"/>
</dbReference>
<feature type="compositionally biased region" description="Low complexity" evidence="1">
    <location>
        <begin position="61"/>
        <end position="73"/>
    </location>
</feature>